<evidence type="ECO:0000313" key="2">
    <source>
        <dbReference type="Proteomes" id="UP000199169"/>
    </source>
</evidence>
<dbReference type="Proteomes" id="UP000199169">
    <property type="component" value="Unassembled WGS sequence"/>
</dbReference>
<dbReference type="EMBL" id="FLQX01000155">
    <property type="protein sequence ID" value="SBT09665.1"/>
    <property type="molecule type" value="Genomic_DNA"/>
</dbReference>
<gene>
    <name evidence="1" type="ORF">ACCAA_750042</name>
</gene>
<dbReference type="AlphaFoldDB" id="A0A1A8XXI4"/>
<reference evidence="1 2" key="1">
    <citation type="submission" date="2016-06" db="EMBL/GenBank/DDBJ databases">
        <authorList>
            <person name="Kjaerup R.B."/>
            <person name="Dalgaard T.S."/>
            <person name="Juul-Madsen H.R."/>
        </authorList>
    </citation>
    <scope>NUCLEOTIDE SEQUENCE [LARGE SCALE GENOMIC DNA]</scope>
    <source>
        <strain evidence="1">3</strain>
    </source>
</reference>
<proteinExistence type="predicted"/>
<keyword evidence="2" id="KW-1185">Reference proteome</keyword>
<name>A0A1A8XXI4_9PROT</name>
<organism evidence="1 2">
    <name type="scientific">Candidatus Accumulibacter aalborgensis</name>
    <dbReference type="NCBI Taxonomy" id="1860102"/>
    <lineage>
        <taxon>Bacteria</taxon>
        <taxon>Pseudomonadati</taxon>
        <taxon>Pseudomonadota</taxon>
        <taxon>Betaproteobacteria</taxon>
        <taxon>Candidatus Accumulibacter</taxon>
    </lineage>
</organism>
<protein>
    <submittedName>
        <fullName evidence="1">Uncharacterized protein</fullName>
    </submittedName>
</protein>
<accession>A0A1A8XXI4</accession>
<evidence type="ECO:0000313" key="1">
    <source>
        <dbReference type="EMBL" id="SBT09665.1"/>
    </source>
</evidence>
<sequence length="58" mass="6669">MTLFVTLICTDDPHDAMAPNDFALATDAFHRCQHFHDSLLITRRQVQPTLCRIVTWIA</sequence>
<dbReference type="STRING" id="1860102.ACCAA_750042"/>